<protein>
    <submittedName>
        <fullName evidence="1">Uncharacterized protein</fullName>
    </submittedName>
</protein>
<name>A0A1M5RI49_9BACI</name>
<evidence type="ECO:0000313" key="2">
    <source>
        <dbReference type="Proteomes" id="UP000184079"/>
    </source>
</evidence>
<proteinExistence type="predicted"/>
<accession>A0A1M5RI49</accession>
<dbReference type="EMBL" id="FQXD01000005">
    <property type="protein sequence ID" value="SHH25985.1"/>
    <property type="molecule type" value="Genomic_DNA"/>
</dbReference>
<organism evidence="1 2">
    <name type="scientific">Virgibacillus chiguensis</name>
    <dbReference type="NCBI Taxonomy" id="411959"/>
    <lineage>
        <taxon>Bacteria</taxon>
        <taxon>Bacillati</taxon>
        <taxon>Bacillota</taxon>
        <taxon>Bacilli</taxon>
        <taxon>Bacillales</taxon>
        <taxon>Bacillaceae</taxon>
        <taxon>Virgibacillus</taxon>
    </lineage>
</organism>
<sequence>MKKYKKTTKDLALSQVFRGLGNYKILQLRINLLSYLATSGSSAQQLGDFTNRPTISHHRFRATPSHHDS</sequence>
<keyword evidence="2" id="KW-1185">Reference proteome</keyword>
<dbReference type="AlphaFoldDB" id="A0A1M5RI49"/>
<evidence type="ECO:0000313" key="1">
    <source>
        <dbReference type="EMBL" id="SHH25985.1"/>
    </source>
</evidence>
<gene>
    <name evidence="1" type="ORF">SAMN05421807_105171</name>
</gene>
<reference evidence="2" key="1">
    <citation type="submission" date="2016-11" db="EMBL/GenBank/DDBJ databases">
        <authorList>
            <person name="Varghese N."/>
            <person name="Submissions S."/>
        </authorList>
    </citation>
    <scope>NUCLEOTIDE SEQUENCE [LARGE SCALE GENOMIC DNA]</scope>
    <source>
        <strain evidence="2">CGMCC 1.6496</strain>
    </source>
</reference>
<dbReference type="Proteomes" id="UP000184079">
    <property type="component" value="Unassembled WGS sequence"/>
</dbReference>